<dbReference type="GO" id="GO:0035965">
    <property type="term" value="P:cardiolipin acyl-chain remodeling"/>
    <property type="evidence" value="ECO:0007669"/>
    <property type="project" value="TreeGrafter"/>
</dbReference>
<dbReference type="InterPro" id="IPR029058">
    <property type="entry name" value="AB_hydrolase_fold"/>
</dbReference>
<feature type="domain" description="AB hydrolase-1" evidence="3">
    <location>
        <begin position="104"/>
        <end position="416"/>
    </location>
</feature>
<proteinExistence type="inferred from homology"/>
<feature type="region of interest" description="Disordered" evidence="2">
    <location>
        <begin position="237"/>
        <end position="268"/>
    </location>
</feature>
<dbReference type="Pfam" id="PF00561">
    <property type="entry name" value="Abhydrolase_1"/>
    <property type="match status" value="1"/>
</dbReference>
<evidence type="ECO:0000256" key="1">
    <source>
        <dbReference type="ARBA" id="ARBA00038097"/>
    </source>
</evidence>
<dbReference type="STRING" id="930990.A0A067LSJ9"/>
<evidence type="ECO:0000313" key="4">
    <source>
        <dbReference type="EMBL" id="KDQ06024.1"/>
    </source>
</evidence>
<evidence type="ECO:0000313" key="5">
    <source>
        <dbReference type="Proteomes" id="UP000027195"/>
    </source>
</evidence>
<dbReference type="GO" id="GO:0042171">
    <property type="term" value="F:lysophosphatidic acid acyltransferase activity"/>
    <property type="evidence" value="ECO:0007669"/>
    <property type="project" value="TreeGrafter"/>
</dbReference>
<dbReference type="AlphaFoldDB" id="A0A067LSJ9"/>
<dbReference type="GO" id="GO:0005743">
    <property type="term" value="C:mitochondrial inner membrane"/>
    <property type="evidence" value="ECO:0007669"/>
    <property type="project" value="TreeGrafter"/>
</dbReference>
<dbReference type="EMBL" id="KL198161">
    <property type="protein sequence ID" value="KDQ06024.1"/>
    <property type="molecule type" value="Genomic_DNA"/>
</dbReference>
<reference evidence="5" key="1">
    <citation type="journal article" date="2014" name="Proc. Natl. Acad. Sci. U.S.A.">
        <title>Extensive sampling of basidiomycete genomes demonstrates inadequacy of the white-rot/brown-rot paradigm for wood decay fungi.</title>
        <authorList>
            <person name="Riley R."/>
            <person name="Salamov A.A."/>
            <person name="Brown D.W."/>
            <person name="Nagy L.G."/>
            <person name="Floudas D."/>
            <person name="Held B.W."/>
            <person name="Levasseur A."/>
            <person name="Lombard V."/>
            <person name="Morin E."/>
            <person name="Otillar R."/>
            <person name="Lindquist E.A."/>
            <person name="Sun H."/>
            <person name="LaButti K.M."/>
            <person name="Schmutz J."/>
            <person name="Jabbour D."/>
            <person name="Luo H."/>
            <person name="Baker S.E."/>
            <person name="Pisabarro A.G."/>
            <person name="Walton J.D."/>
            <person name="Blanchette R.A."/>
            <person name="Henrissat B."/>
            <person name="Martin F."/>
            <person name="Cullen D."/>
            <person name="Hibbett D.S."/>
            <person name="Grigoriev I.V."/>
        </authorList>
    </citation>
    <scope>NUCLEOTIDE SEQUENCE [LARGE SCALE GENOMIC DNA]</scope>
    <source>
        <strain evidence="5">FD-172 SS1</strain>
    </source>
</reference>
<dbReference type="SUPFAM" id="SSF53474">
    <property type="entry name" value="alpha/beta-Hydrolases"/>
    <property type="match status" value="1"/>
</dbReference>
<dbReference type="Gene3D" id="3.40.50.1820">
    <property type="entry name" value="alpha/beta hydrolase"/>
    <property type="match status" value="1"/>
</dbReference>
<dbReference type="PANTHER" id="PTHR42886:SF29">
    <property type="entry name" value="PUMMELIG, ISOFORM A"/>
    <property type="match status" value="1"/>
</dbReference>
<dbReference type="GO" id="GO:0004623">
    <property type="term" value="F:phospholipase A2 activity"/>
    <property type="evidence" value="ECO:0007669"/>
    <property type="project" value="TreeGrafter"/>
</dbReference>
<dbReference type="PANTHER" id="PTHR42886">
    <property type="entry name" value="RE40534P-RELATED"/>
    <property type="match status" value="1"/>
</dbReference>
<keyword evidence="5" id="KW-1185">Reference proteome</keyword>
<dbReference type="InParanoid" id="A0A067LSJ9"/>
<dbReference type="OrthoDB" id="7457040at2759"/>
<feature type="compositionally biased region" description="Low complexity" evidence="2">
    <location>
        <begin position="244"/>
        <end position="257"/>
    </location>
</feature>
<protein>
    <recommendedName>
        <fullName evidence="3">AB hydrolase-1 domain-containing protein</fullName>
    </recommendedName>
</protein>
<dbReference type="GO" id="GO:0055088">
    <property type="term" value="P:lipid homeostasis"/>
    <property type="evidence" value="ECO:0007669"/>
    <property type="project" value="TreeGrafter"/>
</dbReference>
<evidence type="ECO:0000259" key="3">
    <source>
        <dbReference type="Pfam" id="PF00561"/>
    </source>
</evidence>
<dbReference type="GO" id="GO:0006654">
    <property type="term" value="P:phosphatidic acid biosynthetic process"/>
    <property type="evidence" value="ECO:0007669"/>
    <property type="project" value="TreeGrafter"/>
</dbReference>
<organism evidence="4 5">
    <name type="scientific">Botryobasidium botryosum (strain FD-172 SS1)</name>
    <dbReference type="NCBI Taxonomy" id="930990"/>
    <lineage>
        <taxon>Eukaryota</taxon>
        <taxon>Fungi</taxon>
        <taxon>Dikarya</taxon>
        <taxon>Basidiomycota</taxon>
        <taxon>Agaricomycotina</taxon>
        <taxon>Agaricomycetes</taxon>
        <taxon>Cantharellales</taxon>
        <taxon>Botryobasidiaceae</taxon>
        <taxon>Botryobasidium</taxon>
    </lineage>
</organism>
<dbReference type="Proteomes" id="UP000027195">
    <property type="component" value="Unassembled WGS sequence"/>
</dbReference>
<dbReference type="FunCoup" id="A0A067LSJ9">
    <property type="interactions" value="179"/>
</dbReference>
<comment type="similarity">
    <text evidence="1">Belongs to the peptidase S33 family. ABHD4/ABHD5 subfamily.</text>
</comment>
<gene>
    <name evidence="4" type="ORF">BOTBODRAFT_71125</name>
</gene>
<accession>A0A067LSJ9</accession>
<evidence type="ECO:0000256" key="2">
    <source>
        <dbReference type="SAM" id="MobiDB-lite"/>
    </source>
</evidence>
<feature type="compositionally biased region" description="Basic and acidic residues" evidence="2">
    <location>
        <begin position="259"/>
        <end position="268"/>
    </location>
</feature>
<sequence>MAAEPSINVIPPAPEIPLTFRASLSSWWSTSSKQGAIAEERIFRRFPWFTPSSLSEGTSTPPVAASDAAVTAKLSFVDLSPKRFLNMLSILPNKPAPAGTAPPPTVFLPGYGAGIGFFFLNFPALATWAGNRGAEVYAVDWLGMGRSARVPFTVKAKRDDIDGRVEQAESFFIDALEEWRVKMGHETMSLVGHSLGAYLSTAYALRYPDRVSKLILLSPAGVPHDPNAVVDTTVPSRELHDDAPPTASPASAPVPATESKVKDMKKVQAKEKREESTWRKVATYLWEEGVSPFQLVRSSLFWGPMLVGNYTSRRFAHLSDEDKRDFHQYLWHITRSKGSGEYCISHILAPFAQARRPLVDRVHALKIPVTFLYGEHDWMDPLGGMQSVEKLKQAGNPNAKMYVIPGAGHHLYLDNPRLTNDLLIQALDRPFPNSPNISVPSSTFG</sequence>
<dbReference type="InterPro" id="IPR000073">
    <property type="entry name" value="AB_hydrolase_1"/>
</dbReference>
<name>A0A067LSJ9_BOTB1</name>
<dbReference type="HOGENOM" id="CLU_017361_3_1_1"/>